<proteinExistence type="predicted"/>
<feature type="coiled-coil region" evidence="1">
    <location>
        <begin position="526"/>
        <end position="560"/>
    </location>
</feature>
<evidence type="ECO:0000256" key="2">
    <source>
        <dbReference type="SAM" id="MobiDB-lite"/>
    </source>
</evidence>
<feature type="coiled-coil region" evidence="1">
    <location>
        <begin position="245"/>
        <end position="272"/>
    </location>
</feature>
<evidence type="ECO:0000313" key="4">
    <source>
        <dbReference type="EMBL" id="KAK9764050.1"/>
    </source>
</evidence>
<feature type="region of interest" description="Disordered" evidence="2">
    <location>
        <begin position="415"/>
        <end position="449"/>
    </location>
</feature>
<organism evidence="4 5">
    <name type="scientific">Basidiobolus ranarum</name>
    <dbReference type="NCBI Taxonomy" id="34480"/>
    <lineage>
        <taxon>Eukaryota</taxon>
        <taxon>Fungi</taxon>
        <taxon>Fungi incertae sedis</taxon>
        <taxon>Zoopagomycota</taxon>
        <taxon>Entomophthoromycotina</taxon>
        <taxon>Basidiobolomycetes</taxon>
        <taxon>Basidiobolales</taxon>
        <taxon>Basidiobolaceae</taxon>
        <taxon>Basidiobolus</taxon>
    </lineage>
</organism>
<feature type="compositionally biased region" description="Basic and acidic residues" evidence="2">
    <location>
        <begin position="422"/>
        <end position="432"/>
    </location>
</feature>
<dbReference type="SMART" id="SM00742">
    <property type="entry name" value="Hr1"/>
    <property type="match status" value="1"/>
</dbReference>
<comment type="caution">
    <text evidence="4">The sequence shown here is derived from an EMBL/GenBank/DDBJ whole genome shotgun (WGS) entry which is preliminary data.</text>
</comment>
<evidence type="ECO:0000256" key="1">
    <source>
        <dbReference type="SAM" id="Coils"/>
    </source>
</evidence>
<dbReference type="Gene3D" id="1.10.287.160">
    <property type="entry name" value="HR1 repeat"/>
    <property type="match status" value="1"/>
</dbReference>
<feature type="region of interest" description="Disordered" evidence="2">
    <location>
        <begin position="586"/>
        <end position="615"/>
    </location>
</feature>
<feature type="region of interest" description="Disordered" evidence="2">
    <location>
        <begin position="1"/>
        <end position="49"/>
    </location>
</feature>
<dbReference type="Pfam" id="PF15456">
    <property type="entry name" value="Uds1"/>
    <property type="match status" value="1"/>
</dbReference>
<feature type="domain" description="REM-1" evidence="3">
    <location>
        <begin position="220"/>
        <end position="283"/>
    </location>
</feature>
<protein>
    <recommendedName>
        <fullName evidence="3">REM-1 domain-containing protein</fullName>
    </recommendedName>
</protein>
<evidence type="ECO:0000259" key="3">
    <source>
        <dbReference type="SMART" id="SM00742"/>
    </source>
</evidence>
<dbReference type="InterPro" id="IPR011072">
    <property type="entry name" value="HR1_rho-bd"/>
</dbReference>
<dbReference type="InterPro" id="IPR036274">
    <property type="entry name" value="HR1_rpt_sf"/>
</dbReference>
<dbReference type="SUPFAM" id="SSF46585">
    <property type="entry name" value="HR1 repeat"/>
    <property type="match status" value="1"/>
</dbReference>
<feature type="compositionally biased region" description="Basic and acidic residues" evidence="2">
    <location>
        <begin position="19"/>
        <end position="29"/>
    </location>
</feature>
<feature type="compositionally biased region" description="Polar residues" evidence="2">
    <location>
        <begin position="1"/>
        <end position="12"/>
    </location>
</feature>
<dbReference type="Proteomes" id="UP001479436">
    <property type="component" value="Unassembled WGS sequence"/>
</dbReference>
<gene>
    <name evidence="4" type="ORF">K7432_008795</name>
</gene>
<keyword evidence="5" id="KW-1185">Reference proteome</keyword>
<name>A0ABR2WRB5_9FUNG</name>
<reference evidence="4 5" key="1">
    <citation type="submission" date="2023-04" db="EMBL/GenBank/DDBJ databases">
        <title>Genome of Basidiobolus ranarum AG-B5.</title>
        <authorList>
            <person name="Stajich J.E."/>
            <person name="Carter-House D."/>
            <person name="Gryganskyi A."/>
        </authorList>
    </citation>
    <scope>NUCLEOTIDE SEQUENCE [LARGE SCALE GENOMIC DNA]</scope>
    <source>
        <strain evidence="4 5">AG-B5</strain>
    </source>
</reference>
<accession>A0ABR2WRB5</accession>
<evidence type="ECO:0000313" key="5">
    <source>
        <dbReference type="Proteomes" id="UP001479436"/>
    </source>
</evidence>
<sequence>MFVHKNSQQTHSPGLGRSEYVKPRQHESKSAATSTGPTNNGQGQSTNSEDICFTSYSSFTVKPKSIKPMDLRDLQIYSLPTTPEKKRFSNLSVSTLVSPMASLFNLDKKSEGSKSPEFYTVCGARYDTMDTSEHQLVGEESDPFLKKSTEFPKPSIDSILEGFYIHDGKANAREMDGKSLQRSNERLEMISSVLFDTKDFNALNLDEYRLLKQEYLEYNVSIEALKTKLQHEIKIRDGASSMVNAQTDRKLMEQAQEQLSNSERRVDQLSSELWRVTQIVAHLQRTFLEHIGAVLAESIRQRTDAPVASVLASRPREAQLSRSQSVEDVSINDISDLSTQLTNISYKLEAFVKSHSEARPLHGDLDVYSGSGPVPEFPKTSPDSSLGDKDQRIQELTMQVARLQEELKETKEMYTNPVKSSHPIEETVKESPKQQMPQEKRGFRRQAKKRHSIITQDLNTFDEEDKDQMIYKLRLKVEEYSTCISQLNEEKAELLSSLRLLYLHVPDLSLSRDSSISSKEESGIDVEKLGRRIDQLIQENHKLLDRVVNLQHKNQRLRKDRSETISRKDGLHGIYQSGNLDSNLWLEESSSDEKSSTSLSEKGPFNSLGMTLQNQ</sequence>
<dbReference type="InterPro" id="IPR029191">
    <property type="entry name" value="Uds1"/>
</dbReference>
<keyword evidence="1" id="KW-0175">Coiled coil</keyword>
<feature type="compositionally biased region" description="Polar residues" evidence="2">
    <location>
        <begin position="30"/>
        <end position="49"/>
    </location>
</feature>
<dbReference type="EMBL" id="JASJQH010000506">
    <property type="protein sequence ID" value="KAK9764050.1"/>
    <property type="molecule type" value="Genomic_DNA"/>
</dbReference>
<feature type="coiled-coil region" evidence="1">
    <location>
        <begin position="386"/>
        <end position="413"/>
    </location>
</feature>